<evidence type="ECO:0000313" key="6">
    <source>
        <dbReference type="EMBL" id="KKN85231.1"/>
    </source>
</evidence>
<evidence type="ECO:0000256" key="2">
    <source>
        <dbReference type="ARBA" id="ARBA00022448"/>
    </source>
</evidence>
<evidence type="ECO:0000259" key="4">
    <source>
        <dbReference type="Pfam" id="PF25954"/>
    </source>
</evidence>
<protein>
    <submittedName>
        <fullName evidence="6">Uncharacterized protein</fullName>
    </submittedName>
</protein>
<comment type="caution">
    <text evidence="6">The sequence shown here is derived from an EMBL/GenBank/DDBJ whole genome shotgun (WGS) entry which is preliminary data.</text>
</comment>
<dbReference type="Gene3D" id="2.40.30.170">
    <property type="match status" value="1"/>
</dbReference>
<feature type="domain" description="CusB-like beta-barrel" evidence="4">
    <location>
        <begin position="273"/>
        <end position="347"/>
    </location>
</feature>
<evidence type="ECO:0000256" key="1">
    <source>
        <dbReference type="ARBA" id="ARBA00009477"/>
    </source>
</evidence>
<dbReference type="PANTHER" id="PTHR30097">
    <property type="entry name" value="CATION EFFLUX SYSTEM PROTEIN CUSB"/>
    <property type="match status" value="1"/>
</dbReference>
<comment type="similarity">
    <text evidence="1">Belongs to the membrane fusion protein (MFP) (TC 8.A.1) family.</text>
</comment>
<dbReference type="GO" id="GO:0016020">
    <property type="term" value="C:membrane"/>
    <property type="evidence" value="ECO:0007669"/>
    <property type="project" value="InterPro"/>
</dbReference>
<dbReference type="NCBIfam" id="TIGR01730">
    <property type="entry name" value="RND_mfp"/>
    <property type="match status" value="1"/>
</dbReference>
<dbReference type="Pfam" id="PF25973">
    <property type="entry name" value="BSH_CzcB"/>
    <property type="match status" value="1"/>
</dbReference>
<gene>
    <name evidence="6" type="ORF">LCGC14_0280590</name>
</gene>
<dbReference type="GO" id="GO:0015679">
    <property type="term" value="P:plasma membrane copper ion transport"/>
    <property type="evidence" value="ECO:0007669"/>
    <property type="project" value="TreeGrafter"/>
</dbReference>
<dbReference type="GO" id="GO:0030313">
    <property type="term" value="C:cell envelope"/>
    <property type="evidence" value="ECO:0007669"/>
    <property type="project" value="TreeGrafter"/>
</dbReference>
<keyword evidence="2" id="KW-0813">Transport</keyword>
<dbReference type="AlphaFoldDB" id="A0A0F9WH27"/>
<proteinExistence type="inferred from homology"/>
<dbReference type="GO" id="GO:0060003">
    <property type="term" value="P:copper ion export"/>
    <property type="evidence" value="ECO:0007669"/>
    <property type="project" value="TreeGrafter"/>
</dbReference>
<dbReference type="InterPro" id="IPR058792">
    <property type="entry name" value="Beta-barrel_RND_2"/>
</dbReference>
<dbReference type="InterPro" id="IPR051909">
    <property type="entry name" value="MFP_Cation_Efflux"/>
</dbReference>
<dbReference type="InterPro" id="IPR006143">
    <property type="entry name" value="RND_pump_MFP"/>
</dbReference>
<dbReference type="InterPro" id="IPR058647">
    <property type="entry name" value="BSH_CzcB-like"/>
</dbReference>
<dbReference type="Gene3D" id="2.40.50.100">
    <property type="match status" value="1"/>
</dbReference>
<name>A0A0F9WH27_9ZZZZ</name>
<sequence>MICNINWAIYNLKKREMRNILLVSTVLFTLMFISCNDAQKSELGHNEAEGVSKNNKDGEDAHGEEGHVEGGGEEGGHSEEEGVVEFSKQQVETIGLEMKPLEERNLGNNIKVTGTLELFPQDKANISPFVGGNVSSIKVIPGDNVTKGQVLAYIEHPDIIAMQQEYQEKNDELVFLKQDFERKQTLYDKGVSSGKEFQMAQSKFLSTTSSVNGLRSQLRLLGINPDKVAEGQIYPAVPITTPISGYVDEVMISLGDYVAQQSKMFSISDNSKIYVNFKVYEKDIKQIKQGQQIYFSTASRPDELLKATVRSVGKTFNTDPKALEVMADIENKDKNLLPGMYVQGRIVQGEKKGFAVPEAAIIKEGEQSFIYILDEDEEMEANKMKFKMIPVTVGIIDLGFVEVNLPAEVSKDAKVVINGAYNLSSEMVKGELEHGH</sequence>
<accession>A0A0F9WH27</accession>
<feature type="domain" description="CzcB-like barrel-sandwich hybrid" evidence="5">
    <location>
        <begin position="124"/>
        <end position="269"/>
    </location>
</feature>
<evidence type="ECO:0000259" key="5">
    <source>
        <dbReference type="Pfam" id="PF25973"/>
    </source>
</evidence>
<feature type="region of interest" description="Disordered" evidence="3">
    <location>
        <begin position="44"/>
        <end position="80"/>
    </location>
</feature>
<reference evidence="6" key="1">
    <citation type="journal article" date="2015" name="Nature">
        <title>Complex archaea that bridge the gap between prokaryotes and eukaryotes.</title>
        <authorList>
            <person name="Spang A."/>
            <person name="Saw J.H."/>
            <person name="Jorgensen S.L."/>
            <person name="Zaremba-Niedzwiedzka K."/>
            <person name="Martijn J."/>
            <person name="Lind A.E."/>
            <person name="van Eijk R."/>
            <person name="Schleper C."/>
            <person name="Guy L."/>
            <person name="Ettema T.J."/>
        </authorList>
    </citation>
    <scope>NUCLEOTIDE SEQUENCE</scope>
</reference>
<dbReference type="FunFam" id="2.40.30.170:FF:000010">
    <property type="entry name" value="Efflux RND transporter periplasmic adaptor subunit"/>
    <property type="match status" value="1"/>
</dbReference>
<dbReference type="PANTHER" id="PTHR30097:SF4">
    <property type="entry name" value="SLR6042 PROTEIN"/>
    <property type="match status" value="1"/>
</dbReference>
<dbReference type="Gene3D" id="2.40.420.20">
    <property type="match status" value="1"/>
</dbReference>
<dbReference type="GO" id="GO:0022857">
    <property type="term" value="F:transmembrane transporter activity"/>
    <property type="evidence" value="ECO:0007669"/>
    <property type="project" value="InterPro"/>
</dbReference>
<dbReference type="Pfam" id="PF25954">
    <property type="entry name" value="Beta-barrel_RND_2"/>
    <property type="match status" value="1"/>
</dbReference>
<dbReference type="EMBL" id="LAZR01000161">
    <property type="protein sequence ID" value="KKN85231.1"/>
    <property type="molecule type" value="Genomic_DNA"/>
</dbReference>
<evidence type="ECO:0000256" key="3">
    <source>
        <dbReference type="SAM" id="MobiDB-lite"/>
    </source>
</evidence>
<organism evidence="6">
    <name type="scientific">marine sediment metagenome</name>
    <dbReference type="NCBI Taxonomy" id="412755"/>
    <lineage>
        <taxon>unclassified sequences</taxon>
        <taxon>metagenomes</taxon>
        <taxon>ecological metagenomes</taxon>
    </lineage>
</organism>
<dbReference type="SUPFAM" id="SSF111369">
    <property type="entry name" value="HlyD-like secretion proteins"/>
    <property type="match status" value="1"/>
</dbReference>